<evidence type="ECO:0000313" key="2">
    <source>
        <dbReference type="Proteomes" id="UP001054945"/>
    </source>
</evidence>
<gene>
    <name evidence="1" type="ORF">CEXT_271141</name>
</gene>
<keyword evidence="2" id="KW-1185">Reference proteome</keyword>
<comment type="caution">
    <text evidence="1">The sequence shown here is derived from an EMBL/GenBank/DDBJ whole genome shotgun (WGS) entry which is preliminary data.</text>
</comment>
<evidence type="ECO:0000313" key="1">
    <source>
        <dbReference type="EMBL" id="GIY84455.1"/>
    </source>
</evidence>
<name>A0AAV4WR97_CAEEX</name>
<dbReference type="AlphaFoldDB" id="A0AAV4WR97"/>
<feature type="non-terminal residue" evidence="1">
    <location>
        <position position="1"/>
    </location>
</feature>
<dbReference type="EMBL" id="BPLR01016515">
    <property type="protein sequence ID" value="GIY84455.1"/>
    <property type="molecule type" value="Genomic_DNA"/>
</dbReference>
<dbReference type="Proteomes" id="UP001054945">
    <property type="component" value="Unassembled WGS sequence"/>
</dbReference>
<sequence>EGDACKLIVSKHCEEACRYINWVYFPLRVEFVEKRMFCELNASGVNRVTFILALILNLGTSIRLTISNPIQ</sequence>
<proteinExistence type="predicted"/>
<accession>A0AAV4WR97</accession>
<protein>
    <submittedName>
        <fullName evidence="1">Uncharacterized protein</fullName>
    </submittedName>
</protein>
<organism evidence="1 2">
    <name type="scientific">Caerostris extrusa</name>
    <name type="common">Bark spider</name>
    <name type="synonym">Caerostris bankana</name>
    <dbReference type="NCBI Taxonomy" id="172846"/>
    <lineage>
        <taxon>Eukaryota</taxon>
        <taxon>Metazoa</taxon>
        <taxon>Ecdysozoa</taxon>
        <taxon>Arthropoda</taxon>
        <taxon>Chelicerata</taxon>
        <taxon>Arachnida</taxon>
        <taxon>Araneae</taxon>
        <taxon>Araneomorphae</taxon>
        <taxon>Entelegynae</taxon>
        <taxon>Araneoidea</taxon>
        <taxon>Araneidae</taxon>
        <taxon>Caerostris</taxon>
    </lineage>
</organism>
<reference evidence="1 2" key="1">
    <citation type="submission" date="2021-06" db="EMBL/GenBank/DDBJ databases">
        <title>Caerostris extrusa draft genome.</title>
        <authorList>
            <person name="Kono N."/>
            <person name="Arakawa K."/>
        </authorList>
    </citation>
    <scope>NUCLEOTIDE SEQUENCE [LARGE SCALE GENOMIC DNA]</scope>
</reference>